<keyword evidence="1" id="KW-1133">Transmembrane helix</keyword>
<feature type="transmembrane region" description="Helical" evidence="1">
    <location>
        <begin position="12"/>
        <end position="31"/>
    </location>
</feature>
<keyword evidence="3" id="KW-1185">Reference proteome</keyword>
<sequence length="152" mass="16760">MGKYSELLGGSRSVMAPIVAVLIGLALFGPFSNKNKFIIGVTGFTLLIVFSLLKLYHDYKYACYYDSKLRKACDTVLLSVPTITATILVGISFFNMSDSQILEAIGFGMISAVAFLCCYSIIDDIIPYPQNEFEQTLTSDVTDEECEITSLF</sequence>
<accession>A0A8J3HWR3</accession>
<evidence type="ECO:0000256" key="1">
    <source>
        <dbReference type="SAM" id="Phobius"/>
    </source>
</evidence>
<feature type="transmembrane region" description="Helical" evidence="1">
    <location>
        <begin position="37"/>
        <end position="56"/>
    </location>
</feature>
<keyword evidence="1" id="KW-0472">Membrane</keyword>
<protein>
    <submittedName>
        <fullName evidence="2">Uncharacterized protein</fullName>
    </submittedName>
</protein>
<organism evidence="2 3">
    <name type="scientific">Candidatus Mesenet longicola</name>
    <dbReference type="NCBI Taxonomy" id="1892558"/>
    <lineage>
        <taxon>Bacteria</taxon>
        <taxon>Pseudomonadati</taxon>
        <taxon>Pseudomonadota</taxon>
        <taxon>Alphaproteobacteria</taxon>
        <taxon>Rickettsiales</taxon>
        <taxon>Anaplasmataceae</taxon>
        <taxon>Candidatus Mesenet</taxon>
    </lineage>
</organism>
<name>A0A8J3HWR3_9RICK</name>
<reference evidence="2 3" key="1">
    <citation type="journal article" date="2021" name="Microb. Ecol.">
        <title>Candidatus Mesenet longicola: Novel Endosymbionts of Brontispa longissima that Induce Cytoplasmic Incompatibility.</title>
        <authorList>
            <person name="Takano S."/>
            <person name="Gotoh Y."/>
            <person name="Hayashi T."/>
        </authorList>
    </citation>
    <scope>NUCLEOTIDE SEQUENCE [LARGE SCALE GENOMIC DNA]</scope>
    <source>
        <strain evidence="2">L5</strain>
    </source>
</reference>
<feature type="transmembrane region" description="Helical" evidence="1">
    <location>
        <begin position="101"/>
        <end position="122"/>
    </location>
</feature>
<comment type="caution">
    <text evidence="2">The sequence shown here is derived from an EMBL/GenBank/DDBJ whole genome shotgun (WGS) entry which is preliminary data.</text>
</comment>
<dbReference type="EMBL" id="BNGU01000001">
    <property type="protein sequence ID" value="GHM59026.1"/>
    <property type="molecule type" value="Genomic_DNA"/>
</dbReference>
<keyword evidence="1" id="KW-0812">Transmembrane</keyword>
<evidence type="ECO:0000313" key="3">
    <source>
        <dbReference type="Proteomes" id="UP000637906"/>
    </source>
</evidence>
<dbReference type="AlphaFoldDB" id="A0A8J3HWR3"/>
<proteinExistence type="predicted"/>
<dbReference type="Proteomes" id="UP000637906">
    <property type="component" value="Unassembled WGS sequence"/>
</dbReference>
<feature type="transmembrane region" description="Helical" evidence="1">
    <location>
        <begin position="76"/>
        <end position="95"/>
    </location>
</feature>
<gene>
    <name evidence="2" type="ORF">sL5_00190</name>
</gene>
<evidence type="ECO:0000313" key="2">
    <source>
        <dbReference type="EMBL" id="GHM59026.1"/>
    </source>
</evidence>